<feature type="compositionally biased region" description="Low complexity" evidence="1">
    <location>
        <begin position="455"/>
        <end position="466"/>
    </location>
</feature>
<dbReference type="OrthoDB" id="3365514at2759"/>
<reference evidence="2 3" key="1">
    <citation type="journal article" date="2014" name="BMC Genomics">
        <title>Genome and secretome analysis of the hemibiotrophic fungal pathogen, Moniliophthora roreri, which causes frosty pod rot disease of cacao: mechanisms of the biotrophic and necrotrophic phases.</title>
        <authorList>
            <person name="Meinhardt L.W."/>
            <person name="Costa G.G.L."/>
            <person name="Thomazella D.P.T."/>
            <person name="Teixeira P.J.P.L."/>
            <person name="Carazzolle M.F."/>
            <person name="Schuster S.C."/>
            <person name="Carlson J.E."/>
            <person name="Guiltinan M.J."/>
            <person name="Mieczkowski P."/>
            <person name="Farmer A."/>
            <person name="Ramaraj T."/>
            <person name="Crozier J."/>
            <person name="Davis R.E."/>
            <person name="Shao J."/>
            <person name="Melnick R.L."/>
            <person name="Pereira G.A.G."/>
            <person name="Bailey B.A."/>
        </authorList>
    </citation>
    <scope>NUCLEOTIDE SEQUENCE [LARGE SCALE GENOMIC DNA]</scope>
    <source>
        <strain evidence="2 3">MCA 2997</strain>
    </source>
</reference>
<protein>
    <submittedName>
        <fullName evidence="2">Uncharacterized protein</fullName>
    </submittedName>
</protein>
<proteinExistence type="predicted"/>
<dbReference type="EMBL" id="AWSO01000008">
    <property type="protein sequence ID" value="ESK98166.1"/>
    <property type="molecule type" value="Genomic_DNA"/>
</dbReference>
<dbReference type="HOGENOM" id="CLU_047740_0_0_1"/>
<feature type="region of interest" description="Disordered" evidence="1">
    <location>
        <begin position="1"/>
        <end position="39"/>
    </location>
</feature>
<dbReference type="AlphaFoldDB" id="V2XZ98"/>
<name>V2XZ98_MONRO</name>
<evidence type="ECO:0000256" key="1">
    <source>
        <dbReference type="SAM" id="MobiDB-lite"/>
    </source>
</evidence>
<comment type="caution">
    <text evidence="2">The sequence shown here is derived from an EMBL/GenBank/DDBJ whole genome shotgun (WGS) entry which is preliminary data.</text>
</comment>
<dbReference type="KEGG" id="mrr:Moror_345"/>
<dbReference type="Proteomes" id="UP000017559">
    <property type="component" value="Unassembled WGS sequence"/>
</dbReference>
<feature type="region of interest" description="Disordered" evidence="1">
    <location>
        <begin position="444"/>
        <end position="466"/>
    </location>
</feature>
<feature type="region of interest" description="Disordered" evidence="1">
    <location>
        <begin position="132"/>
        <end position="200"/>
    </location>
</feature>
<sequence length="466" mass="49180">MGPKPGPSPRLQHAPKDKNELAALKAEHDARAMPPPPVPHQMTILEPEMNALSGCLKNAAVKTGEILRFYADTQKLLIRKHASTPPLSLQASLGRELQLYDQLCESIESHLLRAISVLQRDLQQEQQRIKEAEAAANAMRKSPSPSPVSADIPMNAEPESTQVNEASSNPSQSPLQGSVLSGRRQSTISMSSLHRPALPPKLDLSATTLRISAEDATSFLTSGGRLPSPVTLAPKSARPTDYSDLMAAFGASTGDSSTNPVDIDLTLPESDTSDNLHINLNNSLGNSADKPIELDIDGIEGMDMPMDLFRDSNEASANDHADVEGLFSPIEGPEGDNNTSTNTADTNFLSSLGVSANTSNDDIFSSLHTNSQPARNDDSLQIPTQVSGEAQSAPSPGSLLATLSAPAMQAGGQPSSETTSNSFDLNHLFFSGENSSEVNLEQLWDLGGGMGGGAESTTGEGPKNSS</sequence>
<organism evidence="2 3">
    <name type="scientific">Moniliophthora roreri (strain MCA 2997)</name>
    <name type="common">Cocoa frosty pod rot fungus</name>
    <name type="synonym">Crinipellis roreri</name>
    <dbReference type="NCBI Taxonomy" id="1381753"/>
    <lineage>
        <taxon>Eukaryota</taxon>
        <taxon>Fungi</taxon>
        <taxon>Dikarya</taxon>
        <taxon>Basidiomycota</taxon>
        <taxon>Agaricomycotina</taxon>
        <taxon>Agaricomycetes</taxon>
        <taxon>Agaricomycetidae</taxon>
        <taxon>Agaricales</taxon>
        <taxon>Marasmiineae</taxon>
        <taxon>Marasmiaceae</taxon>
        <taxon>Moniliophthora</taxon>
    </lineage>
</organism>
<gene>
    <name evidence="2" type="ORF">Moror_345</name>
</gene>
<keyword evidence="3" id="KW-1185">Reference proteome</keyword>
<evidence type="ECO:0000313" key="3">
    <source>
        <dbReference type="Proteomes" id="UP000017559"/>
    </source>
</evidence>
<feature type="compositionally biased region" description="Polar residues" evidence="1">
    <location>
        <begin position="158"/>
        <end position="192"/>
    </location>
</feature>
<feature type="compositionally biased region" description="Basic and acidic residues" evidence="1">
    <location>
        <begin position="14"/>
        <end position="31"/>
    </location>
</feature>
<evidence type="ECO:0000313" key="2">
    <source>
        <dbReference type="EMBL" id="ESK98166.1"/>
    </source>
</evidence>
<accession>V2XZ98</accession>